<accession>A0ABV7EJN9</accession>
<gene>
    <name evidence="2" type="ORF">ACFOSU_03445</name>
</gene>
<dbReference type="EMBL" id="JBHRSS010000002">
    <property type="protein sequence ID" value="MFC3102939.1"/>
    <property type="molecule type" value="Genomic_DNA"/>
</dbReference>
<organism evidence="2 3">
    <name type="scientific">Salinisphaera aquimarina</name>
    <dbReference type="NCBI Taxonomy" id="2094031"/>
    <lineage>
        <taxon>Bacteria</taxon>
        <taxon>Pseudomonadati</taxon>
        <taxon>Pseudomonadota</taxon>
        <taxon>Gammaproteobacteria</taxon>
        <taxon>Salinisphaerales</taxon>
        <taxon>Salinisphaeraceae</taxon>
        <taxon>Salinisphaera</taxon>
    </lineage>
</organism>
<name>A0ABV7EJN9_9GAMM</name>
<dbReference type="NCBIfam" id="TIGR00149">
    <property type="entry name" value="TIGR00149_YjbQ"/>
    <property type="match status" value="1"/>
</dbReference>
<dbReference type="InterPro" id="IPR035917">
    <property type="entry name" value="YjbQ-like_sf"/>
</dbReference>
<proteinExistence type="inferred from homology"/>
<dbReference type="Pfam" id="PF01894">
    <property type="entry name" value="YjbQ"/>
    <property type="match status" value="1"/>
</dbReference>
<evidence type="ECO:0000313" key="3">
    <source>
        <dbReference type="Proteomes" id="UP001595462"/>
    </source>
</evidence>
<dbReference type="SUPFAM" id="SSF111038">
    <property type="entry name" value="YjbQ-like"/>
    <property type="match status" value="1"/>
</dbReference>
<evidence type="ECO:0000256" key="1">
    <source>
        <dbReference type="ARBA" id="ARBA00005534"/>
    </source>
</evidence>
<comment type="caution">
    <text evidence="2">The sequence shown here is derived from an EMBL/GenBank/DDBJ whole genome shotgun (WGS) entry which is preliminary data.</text>
</comment>
<dbReference type="PANTHER" id="PTHR30615">
    <property type="entry name" value="UNCHARACTERIZED PROTEIN YJBQ-RELATED"/>
    <property type="match status" value="1"/>
</dbReference>
<comment type="similarity">
    <text evidence="1">Belongs to the UPF0047 family.</text>
</comment>
<evidence type="ECO:0000313" key="2">
    <source>
        <dbReference type="EMBL" id="MFC3102939.1"/>
    </source>
</evidence>
<protein>
    <submittedName>
        <fullName evidence="2">Secondary thiamine-phosphate synthase enzyme YjbQ</fullName>
    </submittedName>
</protein>
<sequence>MQRKLTYDMLGRSTLDITRDIDDIVRMADVDVGVCHVFCMHTSASLMICENIDPAVRDDVERWMQKTVVDGDPMFLHDMEGPDDMSGHIRTMLTGVSLNVPVAEARLQLGTYQGIYLYEHRTASHRRQVMVTVLGAASGC</sequence>
<keyword evidence="3" id="KW-1185">Reference proteome</keyword>
<dbReference type="InterPro" id="IPR001602">
    <property type="entry name" value="UPF0047_YjbQ-like"/>
</dbReference>
<dbReference type="Gene3D" id="2.60.120.460">
    <property type="entry name" value="YjbQ-like"/>
    <property type="match status" value="1"/>
</dbReference>
<dbReference type="PIRSF" id="PIRSF004681">
    <property type="entry name" value="UCP004681"/>
    <property type="match status" value="1"/>
</dbReference>
<dbReference type="Proteomes" id="UP001595462">
    <property type="component" value="Unassembled WGS sequence"/>
</dbReference>
<dbReference type="PANTHER" id="PTHR30615:SF8">
    <property type="entry name" value="UPF0047 PROTEIN C4A8.02C"/>
    <property type="match status" value="1"/>
</dbReference>
<dbReference type="RefSeq" id="WP_380686478.1">
    <property type="nucleotide sequence ID" value="NZ_JBHRSS010000002.1"/>
</dbReference>
<reference evidence="3" key="1">
    <citation type="journal article" date="2019" name="Int. J. Syst. Evol. Microbiol.">
        <title>The Global Catalogue of Microorganisms (GCM) 10K type strain sequencing project: providing services to taxonomists for standard genome sequencing and annotation.</title>
        <authorList>
            <consortium name="The Broad Institute Genomics Platform"/>
            <consortium name="The Broad Institute Genome Sequencing Center for Infectious Disease"/>
            <person name="Wu L."/>
            <person name="Ma J."/>
        </authorList>
    </citation>
    <scope>NUCLEOTIDE SEQUENCE [LARGE SCALE GENOMIC DNA]</scope>
    <source>
        <strain evidence="3">KCTC 52640</strain>
    </source>
</reference>